<feature type="coiled-coil region" evidence="1">
    <location>
        <begin position="75"/>
        <end position="102"/>
    </location>
</feature>
<keyword evidence="1" id="KW-0175">Coiled coil</keyword>
<keyword evidence="3" id="KW-1185">Reference proteome</keyword>
<proteinExistence type="predicted"/>
<sequence length="127" mass="14436">MTTPYIHIDFQSGWWIATIKLDSNTLHTQGRNLAELYQMIDDALEIAREDPDLPTPGDARMMTFAPRIHNFTIETTQARHEADRAQQRAQQVQRDAVKEMRREGMKTADIGTLLGITKGRVSQLANS</sequence>
<keyword evidence="2" id="KW-0804">Transcription</keyword>
<accession>A0ABT9PF98</accession>
<dbReference type="Proteomes" id="UP001230145">
    <property type="component" value="Unassembled WGS sequence"/>
</dbReference>
<gene>
    <name evidence="2" type="ORF">J2S45_000065</name>
</gene>
<comment type="caution">
    <text evidence="2">The sequence shown here is derived from an EMBL/GenBank/DDBJ whole genome shotgun (WGS) entry which is preliminary data.</text>
</comment>
<name>A0ABT9PF98_9ACTO</name>
<keyword evidence="2" id="KW-0240">DNA-directed RNA polymerase</keyword>
<dbReference type="EMBL" id="JAUSQL010000001">
    <property type="protein sequence ID" value="MDP9831386.1"/>
    <property type="molecule type" value="Genomic_DNA"/>
</dbReference>
<evidence type="ECO:0000313" key="3">
    <source>
        <dbReference type="Proteomes" id="UP001230145"/>
    </source>
</evidence>
<evidence type="ECO:0000256" key="1">
    <source>
        <dbReference type="SAM" id="Coils"/>
    </source>
</evidence>
<reference evidence="2 3" key="1">
    <citation type="submission" date="2023-07" db="EMBL/GenBank/DDBJ databases">
        <title>Sequencing the genomes of 1000 actinobacteria strains.</title>
        <authorList>
            <person name="Klenk H.-P."/>
        </authorList>
    </citation>
    <scope>NUCLEOTIDE SEQUENCE [LARGE SCALE GENOMIC DNA]</scope>
    <source>
        <strain evidence="2 3">DSM 19515</strain>
    </source>
</reference>
<evidence type="ECO:0000313" key="2">
    <source>
        <dbReference type="EMBL" id="MDP9831386.1"/>
    </source>
</evidence>
<protein>
    <submittedName>
        <fullName evidence="2">DNA-directed RNA polymerase specialized sigma24 family protein</fullName>
    </submittedName>
</protein>
<organism evidence="2 3">
    <name type="scientific">Trueperella abortisuis</name>
    <dbReference type="NCBI Taxonomy" id="445930"/>
    <lineage>
        <taxon>Bacteria</taxon>
        <taxon>Bacillati</taxon>
        <taxon>Actinomycetota</taxon>
        <taxon>Actinomycetes</taxon>
        <taxon>Actinomycetales</taxon>
        <taxon>Actinomycetaceae</taxon>
        <taxon>Trueperella</taxon>
    </lineage>
</organism>
<dbReference type="GO" id="GO:0000428">
    <property type="term" value="C:DNA-directed RNA polymerase complex"/>
    <property type="evidence" value="ECO:0007669"/>
    <property type="project" value="UniProtKB-KW"/>
</dbReference>
<dbReference type="RefSeq" id="WP_307634145.1">
    <property type="nucleotide sequence ID" value="NZ_CP133407.1"/>
</dbReference>